<evidence type="ECO:0000313" key="2">
    <source>
        <dbReference type="EMBL" id="CAI5451395.1"/>
    </source>
</evidence>
<keyword evidence="1" id="KW-1133">Transmembrane helix</keyword>
<accession>A0A9P1IUE2</accession>
<keyword evidence="1" id="KW-0472">Membrane</keyword>
<protein>
    <submittedName>
        <fullName evidence="2">Uncharacterized protein</fullName>
    </submittedName>
</protein>
<dbReference type="EMBL" id="CANHGI010000005">
    <property type="protein sequence ID" value="CAI5451395.1"/>
    <property type="molecule type" value="Genomic_DNA"/>
</dbReference>
<feature type="transmembrane region" description="Helical" evidence="1">
    <location>
        <begin position="43"/>
        <end position="76"/>
    </location>
</feature>
<name>A0A9P1IUE2_9PELO</name>
<comment type="caution">
    <text evidence="2">The sequence shown here is derived from an EMBL/GenBank/DDBJ whole genome shotgun (WGS) entry which is preliminary data.</text>
</comment>
<evidence type="ECO:0000256" key="1">
    <source>
        <dbReference type="SAM" id="Phobius"/>
    </source>
</evidence>
<keyword evidence="1" id="KW-0812">Transmembrane</keyword>
<gene>
    <name evidence="2" type="ORF">CAMP_LOCUS14032</name>
</gene>
<dbReference type="Proteomes" id="UP001152747">
    <property type="component" value="Unassembled WGS sequence"/>
</dbReference>
<keyword evidence="3" id="KW-1185">Reference proteome</keyword>
<proteinExistence type="predicted"/>
<organism evidence="2 3">
    <name type="scientific">Caenorhabditis angaria</name>
    <dbReference type="NCBI Taxonomy" id="860376"/>
    <lineage>
        <taxon>Eukaryota</taxon>
        <taxon>Metazoa</taxon>
        <taxon>Ecdysozoa</taxon>
        <taxon>Nematoda</taxon>
        <taxon>Chromadorea</taxon>
        <taxon>Rhabditida</taxon>
        <taxon>Rhabditina</taxon>
        <taxon>Rhabditomorpha</taxon>
        <taxon>Rhabditoidea</taxon>
        <taxon>Rhabditidae</taxon>
        <taxon>Peloderinae</taxon>
        <taxon>Caenorhabditis</taxon>
    </lineage>
</organism>
<feature type="transmembrane region" description="Helical" evidence="1">
    <location>
        <begin position="12"/>
        <end position="31"/>
    </location>
</feature>
<dbReference type="AlphaFoldDB" id="A0A9P1IUE2"/>
<sequence length="82" mass="9443">MTTSNSEEFITLQLENIIVLVLVRTFINLFFMGNQPNPKKMLLILLVVLLVVGCICFQIEAIVKAQLILFLSWTFWKLCIPN</sequence>
<evidence type="ECO:0000313" key="3">
    <source>
        <dbReference type="Proteomes" id="UP001152747"/>
    </source>
</evidence>
<reference evidence="2" key="1">
    <citation type="submission" date="2022-11" db="EMBL/GenBank/DDBJ databases">
        <authorList>
            <person name="Kikuchi T."/>
        </authorList>
    </citation>
    <scope>NUCLEOTIDE SEQUENCE</scope>
    <source>
        <strain evidence="2">PS1010</strain>
    </source>
</reference>